<dbReference type="AlphaFoldDB" id="A0A2I2KVR1"/>
<evidence type="ECO:0000313" key="2">
    <source>
        <dbReference type="EMBL" id="SNQ49742.1"/>
    </source>
</evidence>
<feature type="region of interest" description="Disordered" evidence="1">
    <location>
        <begin position="233"/>
        <end position="289"/>
    </location>
</feature>
<organism evidence="2 3">
    <name type="scientific">Frankia canadensis</name>
    <dbReference type="NCBI Taxonomy" id="1836972"/>
    <lineage>
        <taxon>Bacteria</taxon>
        <taxon>Bacillati</taxon>
        <taxon>Actinomycetota</taxon>
        <taxon>Actinomycetes</taxon>
        <taxon>Frankiales</taxon>
        <taxon>Frankiaceae</taxon>
        <taxon>Frankia</taxon>
    </lineage>
</organism>
<name>A0A2I2KVR1_9ACTN</name>
<feature type="compositionally biased region" description="Basic and acidic residues" evidence="1">
    <location>
        <begin position="273"/>
        <end position="282"/>
    </location>
</feature>
<dbReference type="Proteomes" id="UP000234331">
    <property type="component" value="Unassembled WGS sequence"/>
</dbReference>
<evidence type="ECO:0000256" key="1">
    <source>
        <dbReference type="SAM" id="MobiDB-lite"/>
    </source>
</evidence>
<reference evidence="2 3" key="1">
    <citation type="submission" date="2017-06" db="EMBL/GenBank/DDBJ databases">
        <authorList>
            <person name="Kim H.J."/>
            <person name="Triplett B.A."/>
        </authorList>
    </citation>
    <scope>NUCLEOTIDE SEQUENCE [LARGE SCALE GENOMIC DNA]</scope>
    <source>
        <strain evidence="2">FRACA_ARgP5</strain>
    </source>
</reference>
<dbReference type="EMBL" id="FZMO01000301">
    <property type="protein sequence ID" value="SNQ49742.1"/>
    <property type="molecule type" value="Genomic_DNA"/>
</dbReference>
<feature type="region of interest" description="Disordered" evidence="1">
    <location>
        <begin position="173"/>
        <end position="221"/>
    </location>
</feature>
<gene>
    <name evidence="2" type="ORF">FRACA_370019</name>
</gene>
<evidence type="ECO:0000313" key="3">
    <source>
        <dbReference type="Proteomes" id="UP000234331"/>
    </source>
</evidence>
<protein>
    <submittedName>
        <fullName evidence="2">Uncharacterized protein</fullName>
    </submittedName>
</protein>
<proteinExistence type="predicted"/>
<sequence>MTVWQCAPKFKTHQGRELVSARDDESIGVVQDRGTHACARRRPRVTDRDGVLQRCHGVQRLSLSLETIGYSRPPQSLQSPQQSADSSLSFQRHACYEGRRWVARVRVAHAAFLGVRWFSTDVVEVVVGVHGGVKFYREAAKSARAYVERDRSRADDYYLGEGTGVAQRLTATPDGVEHAGPMDGDASHPGQGRGPAGPDQPGCRARGADRAGRGHHGSGRRALCSAARLTGRARACPGPDLPAGPRGRGRPRASPRPPRRDARQACPASRPRVSADRPDPGGRRGHVGG</sequence>
<keyword evidence="3" id="KW-1185">Reference proteome</keyword>
<accession>A0A2I2KVR1</accession>